<dbReference type="Gene3D" id="3.40.1230.10">
    <property type="entry name" value="MTH938-like"/>
    <property type="match status" value="1"/>
</dbReference>
<gene>
    <name evidence="1" type="ORF">AVM11_02660</name>
</gene>
<name>A0A154NBQ7_9SPHN</name>
<dbReference type="KEGG" id="smy:BJP26_08205"/>
<dbReference type="STRING" id="621456.BJP26_08205"/>
<proteinExistence type="predicted"/>
<dbReference type="Proteomes" id="UP000078460">
    <property type="component" value="Unassembled WGS sequence"/>
</dbReference>
<organism evidence="1 2">
    <name type="scientific">Sphingomonas melonis TY</name>
    <dbReference type="NCBI Taxonomy" id="621456"/>
    <lineage>
        <taxon>Bacteria</taxon>
        <taxon>Pseudomonadati</taxon>
        <taxon>Pseudomonadota</taxon>
        <taxon>Alphaproteobacteria</taxon>
        <taxon>Sphingomonadales</taxon>
        <taxon>Sphingomonadaceae</taxon>
        <taxon>Sphingomonas</taxon>
    </lineage>
</organism>
<comment type="caution">
    <text evidence="1">The sequence shown here is derived from an EMBL/GenBank/DDBJ whole genome shotgun (WGS) entry which is preliminary data.</text>
</comment>
<accession>A0A154NBQ7</accession>
<dbReference type="OrthoDB" id="7351393at2"/>
<protein>
    <recommendedName>
        <fullName evidence="3">Mth938-like domain-containing protein</fullName>
    </recommendedName>
</protein>
<dbReference type="EMBL" id="LQCK02000001">
    <property type="protein sequence ID" value="KZB97062.1"/>
    <property type="molecule type" value="Genomic_DNA"/>
</dbReference>
<dbReference type="AlphaFoldDB" id="A0A154NBQ7"/>
<evidence type="ECO:0000313" key="1">
    <source>
        <dbReference type="EMBL" id="KZB97062.1"/>
    </source>
</evidence>
<dbReference type="SUPFAM" id="SSF64076">
    <property type="entry name" value="MTH938-like"/>
    <property type="match status" value="1"/>
</dbReference>
<dbReference type="InterPro" id="IPR036748">
    <property type="entry name" value="MTH938-like_sf"/>
</dbReference>
<evidence type="ECO:0000313" key="2">
    <source>
        <dbReference type="Proteomes" id="UP000078460"/>
    </source>
</evidence>
<dbReference type="InterPro" id="IPR007523">
    <property type="entry name" value="NDUFAF3/AAMDC"/>
</dbReference>
<dbReference type="PANTHER" id="PTHR21192">
    <property type="entry name" value="NUCLEAR PROTEIN E3-3"/>
    <property type="match status" value="1"/>
</dbReference>
<sequence length="136" mass="14267">MRSGSARARADAVRMDREAAAGGPIVRGFVGSGFRVDDERVFRALLMTVETASEWTPPPLDRLDTAALQPLIDAAPEFILIGTGAGLTRPPVALVRALEDAGIGVEAMDSRAAARAWGVLRGEGRVIGAALYPLDA</sequence>
<dbReference type="PANTHER" id="PTHR21192:SF2">
    <property type="entry name" value="NADH DEHYDROGENASE [UBIQUINONE] 1 ALPHA SUBCOMPLEX ASSEMBLY FACTOR 3"/>
    <property type="match status" value="1"/>
</dbReference>
<keyword evidence="2" id="KW-1185">Reference proteome</keyword>
<evidence type="ECO:0008006" key="3">
    <source>
        <dbReference type="Google" id="ProtNLM"/>
    </source>
</evidence>
<dbReference type="Pfam" id="PF04430">
    <property type="entry name" value="DUF498"/>
    <property type="match status" value="1"/>
</dbReference>
<reference evidence="1" key="1">
    <citation type="submission" date="2016-03" db="EMBL/GenBank/DDBJ databases">
        <title>Sphingomonas melonis TY, whole genome shotgun sequencing.</title>
        <authorList>
            <person name="Wang H."/>
            <person name="Zhu P."/>
        </authorList>
    </citation>
    <scope>NUCLEOTIDE SEQUENCE [LARGE SCALE GENOMIC DNA]</scope>
    <source>
        <strain evidence="1">TY</strain>
    </source>
</reference>